<reference evidence="3 4" key="1">
    <citation type="submission" date="2010-12" db="EMBL/GenBank/DDBJ databases">
        <title>Complete sequence of Desulfurispirillum indicum S5.</title>
        <authorList>
            <consortium name="US DOE Joint Genome Institute"/>
            <person name="Lucas S."/>
            <person name="Copeland A."/>
            <person name="Lapidus A."/>
            <person name="Cheng J.-F."/>
            <person name="Goodwin L."/>
            <person name="Pitluck S."/>
            <person name="Chertkov O."/>
            <person name="Held B."/>
            <person name="Detter J.C."/>
            <person name="Han C."/>
            <person name="Tapia R."/>
            <person name="Land M."/>
            <person name="Hauser L."/>
            <person name="Kyrpides N."/>
            <person name="Ivanova N."/>
            <person name="Mikhailova N."/>
            <person name="Haggblom M."/>
            <person name="Rauschenbach I."/>
            <person name="Bini E."/>
            <person name="Woyke T."/>
        </authorList>
    </citation>
    <scope>NUCLEOTIDE SEQUENCE [LARGE SCALE GENOMIC DNA]</scope>
    <source>
        <strain evidence="4">ATCC BAA-1389 / DSM 22839 / S5</strain>
    </source>
</reference>
<protein>
    <submittedName>
        <fullName evidence="3">Endonuclease/exonuclease/phosphatase</fullName>
    </submittedName>
</protein>
<dbReference type="PANTHER" id="PTHR42834">
    <property type="entry name" value="ENDONUCLEASE/EXONUCLEASE/PHOSPHATASE FAMILY PROTEIN (AFU_ORTHOLOGUE AFUA_3G09210)"/>
    <property type="match status" value="1"/>
</dbReference>
<organism evidence="3 4">
    <name type="scientific">Desulfurispirillum indicum (strain ATCC BAA-1389 / DSM 22839 / S5)</name>
    <dbReference type="NCBI Taxonomy" id="653733"/>
    <lineage>
        <taxon>Bacteria</taxon>
        <taxon>Pseudomonadati</taxon>
        <taxon>Chrysiogenota</taxon>
        <taxon>Chrysiogenia</taxon>
        <taxon>Chrysiogenales</taxon>
        <taxon>Chrysiogenaceae</taxon>
        <taxon>Desulfurispirillum</taxon>
    </lineage>
</organism>
<dbReference type="STRING" id="653733.Selin_0944"/>
<evidence type="ECO:0000259" key="2">
    <source>
        <dbReference type="Pfam" id="PF03372"/>
    </source>
</evidence>
<name>E6W321_DESIS</name>
<feature type="domain" description="Endonuclease/exonuclease/phosphatase" evidence="2">
    <location>
        <begin position="274"/>
        <end position="544"/>
    </location>
</feature>
<dbReference type="PROSITE" id="PS51257">
    <property type="entry name" value="PROKAR_LIPOPROTEIN"/>
    <property type="match status" value="1"/>
</dbReference>
<dbReference type="GO" id="GO:0004519">
    <property type="term" value="F:endonuclease activity"/>
    <property type="evidence" value="ECO:0007669"/>
    <property type="project" value="UniProtKB-KW"/>
</dbReference>
<evidence type="ECO:0000313" key="4">
    <source>
        <dbReference type="Proteomes" id="UP000002572"/>
    </source>
</evidence>
<dbReference type="CDD" id="cd04486">
    <property type="entry name" value="YhcR_OBF_like"/>
    <property type="match status" value="1"/>
</dbReference>
<sequence length="554" mass="61850">MRISVIWGAILALFLNAFASACPLPSTASLAEVKAQSEQTINRSVRVDGVVSGVFTGRDQLGGFYLQQPSARKGQLPAGIFVYAPRLSGDQQQLLRRGAHIQLQATVSRFRGNIQLTEPQQLQSCGMVELVPVPFALPLPAAQRADYTDLLVHIPGPLTVTSNFDLLRYGSLLLSSEGRLIRPTQHSAIDEDANHHRSIILDDGSYRAYPDPVPYLDALGTRRVGTTLPEGVKGILTHAFDEYRLHPVQEPQFRDDNPRPAPPPAPEPGHLRVATFNMENYFVTPGRRGASNQRELQRQRSRLLAAFHGLDADVVALMEMENHPRALQDWQQWVSRTQSDSREYRVIAGPDPGSDAIQVVLVYDRKRLELMGVDSLVDGVFQRHPVVGHFRDRGSDQRFSVIGVHFKSKTRCPAEGDVDLGQGCWNLQRTQQARMLLQQLGSPAESRFLIAGDLNAYGREDPVRLLQEAGMVNSLGAFDRQTQNYTYIFFGQSGTLDYIFRSSALNDLARGGGIWHINVDEPPFLSYQNPQHSRSDEPWRSSDHDPVWADFAFD</sequence>
<dbReference type="CDD" id="cd10283">
    <property type="entry name" value="MnuA_DNase1-like"/>
    <property type="match status" value="1"/>
</dbReference>
<dbReference type="PANTHER" id="PTHR42834:SF1">
    <property type="entry name" value="ENDONUCLEASE_EXONUCLEASE_PHOSPHATASE FAMILY PROTEIN (AFU_ORTHOLOGUE AFUA_3G09210)"/>
    <property type="match status" value="1"/>
</dbReference>
<dbReference type="Proteomes" id="UP000002572">
    <property type="component" value="Chromosome"/>
</dbReference>
<dbReference type="NCBIfam" id="NF033681">
    <property type="entry name" value="ExeM_NucH_DNase"/>
    <property type="match status" value="1"/>
</dbReference>
<dbReference type="SUPFAM" id="SSF56219">
    <property type="entry name" value="DNase I-like"/>
    <property type="match status" value="1"/>
</dbReference>
<keyword evidence="1" id="KW-0732">Signal</keyword>
<dbReference type="InParanoid" id="E6W321"/>
<evidence type="ECO:0000313" key="3">
    <source>
        <dbReference type="EMBL" id="ADU65682.1"/>
    </source>
</evidence>
<dbReference type="OrthoDB" id="9800417at2"/>
<dbReference type="KEGG" id="din:Selin_0944"/>
<dbReference type="EMBL" id="CP002432">
    <property type="protein sequence ID" value="ADU65682.1"/>
    <property type="molecule type" value="Genomic_DNA"/>
</dbReference>
<keyword evidence="3" id="KW-0255">Endonuclease</keyword>
<feature type="chain" id="PRO_5003214204" evidence="1">
    <location>
        <begin position="22"/>
        <end position="554"/>
    </location>
</feature>
<dbReference type="Pfam" id="PF03372">
    <property type="entry name" value="Exo_endo_phos"/>
    <property type="match status" value="1"/>
</dbReference>
<dbReference type="InterPro" id="IPR047971">
    <property type="entry name" value="ExeM-like"/>
</dbReference>
<dbReference type="RefSeq" id="WP_013505566.1">
    <property type="nucleotide sequence ID" value="NC_014836.1"/>
</dbReference>
<dbReference type="HOGENOM" id="CLU_006338_2_1_0"/>
<keyword evidence="4" id="KW-1185">Reference proteome</keyword>
<dbReference type="InterPro" id="IPR036691">
    <property type="entry name" value="Endo/exonu/phosph_ase_sf"/>
</dbReference>
<dbReference type="eggNOG" id="COG2374">
    <property type="taxonomic scope" value="Bacteria"/>
</dbReference>
<keyword evidence="3" id="KW-0540">Nuclease</keyword>
<accession>E6W321</accession>
<keyword evidence="3" id="KW-0378">Hydrolase</keyword>
<dbReference type="GO" id="GO:0004527">
    <property type="term" value="F:exonuclease activity"/>
    <property type="evidence" value="ECO:0007669"/>
    <property type="project" value="UniProtKB-KW"/>
</dbReference>
<dbReference type="InterPro" id="IPR005135">
    <property type="entry name" value="Endo/exonuclease/phosphatase"/>
</dbReference>
<gene>
    <name evidence="3" type="ordered locus">Selin_0944</name>
</gene>
<keyword evidence="3" id="KW-0269">Exonuclease</keyword>
<evidence type="ECO:0000256" key="1">
    <source>
        <dbReference type="SAM" id="SignalP"/>
    </source>
</evidence>
<dbReference type="Gene3D" id="3.60.10.10">
    <property type="entry name" value="Endonuclease/exonuclease/phosphatase"/>
    <property type="match status" value="1"/>
</dbReference>
<proteinExistence type="predicted"/>
<feature type="signal peptide" evidence="1">
    <location>
        <begin position="1"/>
        <end position="21"/>
    </location>
</feature>
<dbReference type="AlphaFoldDB" id="E6W321"/>